<dbReference type="OMA" id="ERNCHSA"/>
<reference evidence="2" key="3">
    <citation type="submission" date="2025-09" db="UniProtKB">
        <authorList>
            <consortium name="Ensembl"/>
        </authorList>
    </citation>
    <scope>IDENTIFICATION</scope>
</reference>
<feature type="region of interest" description="Disordered" evidence="1">
    <location>
        <begin position="1"/>
        <end position="173"/>
    </location>
</feature>
<evidence type="ECO:0000313" key="2">
    <source>
        <dbReference type="Ensembl" id="ENSCHIP00000011063.1"/>
    </source>
</evidence>
<protein>
    <submittedName>
        <fullName evidence="2">Uncharacterized protein</fullName>
    </submittedName>
</protein>
<reference evidence="2" key="2">
    <citation type="submission" date="2025-08" db="UniProtKB">
        <authorList>
            <consortium name="Ensembl"/>
        </authorList>
    </citation>
    <scope>IDENTIFICATION</scope>
</reference>
<evidence type="ECO:0000313" key="3">
    <source>
        <dbReference type="Proteomes" id="UP000291000"/>
    </source>
</evidence>
<feature type="compositionally biased region" description="Low complexity" evidence="1">
    <location>
        <begin position="30"/>
        <end position="40"/>
    </location>
</feature>
<sequence>MGSAPEVLGGDPWGTRQRPPERNFQSTRLPPASATSSSPGSGTGRQQMGSRPGTPCFPGLLSHSRLRSDFSMASPTGPQPTKRPTVPRGPSTATSPVSATGASSFSCAQPSSLCRCRRPAPSSTTKRLPTGSCATEHSPAATSRCRRGSSPCVKRATRSSARFSYGPESTRLQ</sequence>
<dbReference type="Bgee" id="ENSCHIG00000013359">
    <property type="expression patterns" value="Expressed in thymus and 14 other cell types or tissues"/>
</dbReference>
<reference evidence="2 3" key="1">
    <citation type="submission" date="2016-04" db="EMBL/GenBank/DDBJ databases">
        <title>Polished mammalian reference genomes with single-molecule sequencing and chromosome conformation capture applied to the Capra hircus genome.</title>
        <authorList>
            <person name="Bickhart D.M."/>
            <person name="Koren S."/>
            <person name="Rosen B."/>
            <person name="Hastie A."/>
            <person name="Liachko I."/>
            <person name="Sullivan S.T."/>
            <person name="Burton J."/>
            <person name="Sayre B.L."/>
            <person name="Huson H.J."/>
            <person name="Lee J."/>
            <person name="Lam E."/>
            <person name="Kelley C.M."/>
            <person name="Hutchison J.L."/>
            <person name="Zhou Y."/>
            <person name="Sun J."/>
            <person name="Crisa A."/>
            <person name="Schwartz J.C."/>
            <person name="Hammond J.A."/>
            <person name="Schroeder S.G."/>
            <person name="Liu G.E."/>
            <person name="Dunham M."/>
            <person name="Shendure J."/>
            <person name="Sonstegard T.S."/>
            <person name="Phillippy A.M."/>
            <person name="Van Tassell C.P."/>
            <person name="Smith T.P."/>
        </authorList>
    </citation>
    <scope>NUCLEOTIDE SEQUENCE [LARGE SCALE GENOMIC DNA]</scope>
</reference>
<evidence type="ECO:0000256" key="1">
    <source>
        <dbReference type="SAM" id="MobiDB-lite"/>
    </source>
</evidence>
<feature type="compositionally biased region" description="Polar residues" evidence="1">
    <location>
        <begin position="91"/>
        <end position="112"/>
    </location>
</feature>
<keyword evidence="3" id="KW-1185">Reference proteome</keyword>
<dbReference type="EMBL" id="LWLT01000011">
    <property type="status" value="NOT_ANNOTATED_CDS"/>
    <property type="molecule type" value="Genomic_DNA"/>
</dbReference>
<dbReference type="GeneTree" id="ENSGT00860000135895"/>
<proteinExistence type="predicted"/>
<dbReference type="Proteomes" id="UP000291000">
    <property type="component" value="Chromosome 14"/>
</dbReference>
<name>A0A452EGF4_CAPHI</name>
<dbReference type="Ensembl" id="ENSCHIT00000018848.1">
    <property type="protein sequence ID" value="ENSCHIP00000011063.1"/>
    <property type="gene ID" value="ENSCHIG00000013359.1"/>
</dbReference>
<accession>A0A452EGF4</accession>
<organism evidence="2 3">
    <name type="scientific">Capra hircus</name>
    <name type="common">Goat</name>
    <dbReference type="NCBI Taxonomy" id="9925"/>
    <lineage>
        <taxon>Eukaryota</taxon>
        <taxon>Metazoa</taxon>
        <taxon>Chordata</taxon>
        <taxon>Craniata</taxon>
        <taxon>Vertebrata</taxon>
        <taxon>Euteleostomi</taxon>
        <taxon>Mammalia</taxon>
        <taxon>Eutheria</taxon>
        <taxon>Laurasiatheria</taxon>
        <taxon>Artiodactyla</taxon>
        <taxon>Ruminantia</taxon>
        <taxon>Pecora</taxon>
        <taxon>Bovidae</taxon>
        <taxon>Caprinae</taxon>
        <taxon>Capra</taxon>
    </lineage>
</organism>
<feature type="compositionally biased region" description="Polar residues" evidence="1">
    <location>
        <begin position="121"/>
        <end position="135"/>
    </location>
</feature>
<dbReference type="AlphaFoldDB" id="A0A452EGF4"/>